<dbReference type="PANTHER" id="PTHR19879:SF9">
    <property type="entry name" value="TRANSCRIPTION INITIATION FACTOR TFIID SUBUNIT 5"/>
    <property type="match status" value="1"/>
</dbReference>
<gene>
    <name evidence="11" type="ORF">C1280_02160</name>
</gene>
<keyword evidence="12" id="KW-1185">Reference proteome</keyword>
<dbReference type="SMART" id="SM00320">
    <property type="entry name" value="WD40"/>
    <property type="match status" value="10"/>
</dbReference>
<dbReference type="InterPro" id="IPR000719">
    <property type="entry name" value="Prot_kinase_dom"/>
</dbReference>
<accession>A0A2Z3GV40</accession>
<feature type="repeat" description="WD" evidence="9">
    <location>
        <begin position="561"/>
        <end position="602"/>
    </location>
</feature>
<dbReference type="Pfam" id="PF00400">
    <property type="entry name" value="WD40"/>
    <property type="match status" value="8"/>
</dbReference>
<reference evidence="11 12" key="1">
    <citation type="submission" date="2018-01" db="EMBL/GenBank/DDBJ databases">
        <title>G. obscuriglobus.</title>
        <authorList>
            <person name="Franke J."/>
            <person name="Blomberg W."/>
            <person name="Selmecki A."/>
        </authorList>
    </citation>
    <scope>NUCLEOTIDE SEQUENCE [LARGE SCALE GENOMIC DNA]</scope>
    <source>
        <strain evidence="11 12">DSM 5831</strain>
    </source>
</reference>
<dbReference type="SUPFAM" id="SSF56112">
    <property type="entry name" value="Protein kinase-like (PK-like)"/>
    <property type="match status" value="1"/>
</dbReference>
<dbReference type="InterPro" id="IPR011048">
    <property type="entry name" value="Haem_d1_sf"/>
</dbReference>
<dbReference type="Proteomes" id="UP000245802">
    <property type="component" value="Chromosome"/>
</dbReference>
<dbReference type="PROSITE" id="PS50294">
    <property type="entry name" value="WD_REPEATS_REGION"/>
    <property type="match status" value="3"/>
</dbReference>
<dbReference type="GO" id="GO:0005524">
    <property type="term" value="F:ATP binding"/>
    <property type="evidence" value="ECO:0007669"/>
    <property type="project" value="UniProtKB-KW"/>
</dbReference>
<dbReference type="InterPro" id="IPR011047">
    <property type="entry name" value="Quinoprotein_ADH-like_sf"/>
</dbReference>
<name>A0A2Z3GV40_9BACT</name>
<dbReference type="Gene3D" id="1.10.510.10">
    <property type="entry name" value="Transferase(Phosphotransferase) domain 1"/>
    <property type="match status" value="1"/>
</dbReference>
<sequence length="1148" mass="124499">MRTCPPVDELRQFLDERLGERTAAVADHVESCPACQKALGELVGTGPDVGRLFRAPCHTSGDEPRPGFLRRLSDMLAPGSTLTRVALRGPLWPLGGHDPPPAVPGYEILERIGRGGVGVVFKALDPRLKRTVALKLLLTGADASPDERARFRTEAEAVAALQHPNIVQVYEIGERDGCQFLALEYVEGGSLEERLGGAPQPPVVAAALVESLARAVHHAHQHGIVHRDLKPANILLHADGGPAAPLAEVTPKITDFGLAKRLGEASRTQTGAALGTPSYMAPEQARGKSQEVGAAADVYALGAILYQLLTGRPPFRGVASVETVMQVLHEEPVPPRRLQPQMPRDLETVCLKCLEKEPRKRYVSALELAEDLELFRANRAIKARRVGPLERCGRWCRRNPAPAGLLTALFLVFTTGTVGVTWSYIGAEAAREREARAHRLEAEQRERAELHLYSSRIALAEREWEANNVARAEHLLDQCAPRPDQPDRRGWEWYYLKRLCHSEVVTLRAHRQPVCGLAFSRDGRFLASSAGERGYLGRKPDRNPGELAVWDGNTFRKIVDIAGHDGRADGVTFDPTGTRLVTLSPDGKVRSWDVPSGRLHRSAEYRNSPYWIGTVAALSPNGRVAAVPNLTKIDLLDVETFAPVGALATPFDSAAGACDWSPDGSLLAAAGETKPKGKPLGESHIGVWEVGTGVRRYLIPSDTKIAAFSPDGRFLATALGGTVRVVDAPTGREVCVMRGHAGLVYGLCWAPDGRFVASCSADRTARVWSVPDGGEHRIFRGHAGLVARVAYHPSGRRLVTADEDGLIKVWDVSRDQRALELPPAEPDVWHDDRSVAFSTDGNQVAVASTFGFVGYDLAAARPIFRHQLQAYERPEWPLGYIALSSDGRLDARPDRKKPTNVRVTDVRTGTAVCVLPGRADVRCVAFSPDGRRLAVAHGELDAAETRVVAVWRLPEPGGEPERAELLCERPVQALAFSADGSTLVAGERGTHTAGDPRGKWADGHVSVWDVGTGRQLRRWAAHPGPVQSVATDPKGRWVATAGRGADEAVRVWDAHTGALLRDLRGPTRLTHVTFSPDGTRLAAVGCEGRVQLWDPASGLEVLTLYGNPLNEGRNYETRVAFSPDGTRLAVNSWTGAVRVWDARPVAGN</sequence>
<keyword evidence="8" id="KW-0067">ATP-binding</keyword>
<keyword evidence="6" id="KW-0547">Nucleotide-binding</keyword>
<evidence type="ECO:0000256" key="1">
    <source>
        <dbReference type="ARBA" id="ARBA00012513"/>
    </source>
</evidence>
<dbReference type="RefSeq" id="WP_010039024.1">
    <property type="nucleotide sequence ID" value="NZ_CP025958.1"/>
</dbReference>
<feature type="repeat" description="WD" evidence="9">
    <location>
        <begin position="737"/>
        <end position="778"/>
    </location>
</feature>
<dbReference type="OrthoDB" id="500858at2"/>
<feature type="domain" description="Protein kinase" evidence="10">
    <location>
        <begin position="106"/>
        <end position="375"/>
    </location>
</feature>
<evidence type="ECO:0000256" key="8">
    <source>
        <dbReference type="ARBA" id="ARBA00022840"/>
    </source>
</evidence>
<evidence type="ECO:0000256" key="2">
    <source>
        <dbReference type="ARBA" id="ARBA00022527"/>
    </source>
</evidence>
<evidence type="ECO:0000259" key="10">
    <source>
        <dbReference type="PROSITE" id="PS50011"/>
    </source>
</evidence>
<feature type="repeat" description="WD" evidence="9">
    <location>
        <begin position="779"/>
        <end position="820"/>
    </location>
</feature>
<dbReference type="InterPro" id="IPR019775">
    <property type="entry name" value="WD40_repeat_CS"/>
</dbReference>
<keyword evidence="5" id="KW-0677">Repeat</keyword>
<dbReference type="EC" id="2.7.11.1" evidence="1"/>
<dbReference type="Gene3D" id="2.130.10.10">
    <property type="entry name" value="YVTN repeat-like/Quinoprotein amine dehydrogenase"/>
    <property type="match status" value="4"/>
</dbReference>
<dbReference type="GO" id="GO:0004674">
    <property type="term" value="F:protein serine/threonine kinase activity"/>
    <property type="evidence" value="ECO:0007669"/>
    <property type="project" value="UniProtKB-KW"/>
</dbReference>
<dbReference type="Gene3D" id="3.30.200.20">
    <property type="entry name" value="Phosphorylase Kinase, domain 1"/>
    <property type="match status" value="1"/>
</dbReference>
<dbReference type="AlphaFoldDB" id="A0A2Z3GV40"/>
<evidence type="ECO:0000256" key="6">
    <source>
        <dbReference type="ARBA" id="ARBA00022741"/>
    </source>
</evidence>
<dbReference type="PROSITE" id="PS50082">
    <property type="entry name" value="WD_REPEATS_2"/>
    <property type="match status" value="5"/>
</dbReference>
<dbReference type="SUPFAM" id="SSF50998">
    <property type="entry name" value="Quinoprotein alcohol dehydrogenase-like"/>
    <property type="match status" value="1"/>
</dbReference>
<evidence type="ECO:0000313" key="11">
    <source>
        <dbReference type="EMBL" id="AWM35932.1"/>
    </source>
</evidence>
<dbReference type="PANTHER" id="PTHR19879">
    <property type="entry name" value="TRANSCRIPTION INITIATION FACTOR TFIID"/>
    <property type="match status" value="1"/>
</dbReference>
<evidence type="ECO:0000256" key="3">
    <source>
        <dbReference type="ARBA" id="ARBA00022574"/>
    </source>
</evidence>
<dbReference type="SMART" id="SM00220">
    <property type="entry name" value="S_TKc"/>
    <property type="match status" value="1"/>
</dbReference>
<dbReference type="InterPro" id="IPR008271">
    <property type="entry name" value="Ser/Thr_kinase_AS"/>
</dbReference>
<evidence type="ECO:0000256" key="7">
    <source>
        <dbReference type="ARBA" id="ARBA00022777"/>
    </source>
</evidence>
<evidence type="ECO:0000256" key="4">
    <source>
        <dbReference type="ARBA" id="ARBA00022679"/>
    </source>
</evidence>
<dbReference type="InterPro" id="IPR011009">
    <property type="entry name" value="Kinase-like_dom_sf"/>
</dbReference>
<dbReference type="CDD" id="cd00200">
    <property type="entry name" value="WD40"/>
    <property type="match status" value="2"/>
</dbReference>
<dbReference type="InterPro" id="IPR015943">
    <property type="entry name" value="WD40/YVTN_repeat-like_dom_sf"/>
</dbReference>
<protein>
    <recommendedName>
        <fullName evidence="1">non-specific serine/threonine protein kinase</fullName>
        <ecNumber evidence="1">2.7.11.1</ecNumber>
    </recommendedName>
</protein>
<evidence type="ECO:0000256" key="5">
    <source>
        <dbReference type="ARBA" id="ARBA00022737"/>
    </source>
</evidence>
<keyword evidence="4" id="KW-0808">Transferase</keyword>
<keyword evidence="3 9" id="KW-0853">WD repeat</keyword>
<evidence type="ECO:0000313" key="12">
    <source>
        <dbReference type="Proteomes" id="UP000245802"/>
    </source>
</evidence>
<feature type="repeat" description="WD" evidence="9">
    <location>
        <begin position="1069"/>
        <end position="1103"/>
    </location>
</feature>
<dbReference type="EMBL" id="CP025958">
    <property type="protein sequence ID" value="AWM35932.1"/>
    <property type="molecule type" value="Genomic_DNA"/>
</dbReference>
<dbReference type="PROSITE" id="PS00108">
    <property type="entry name" value="PROTEIN_KINASE_ST"/>
    <property type="match status" value="1"/>
</dbReference>
<feature type="repeat" description="WD" evidence="9">
    <location>
        <begin position="1119"/>
        <end position="1141"/>
    </location>
</feature>
<evidence type="ECO:0000256" key="9">
    <source>
        <dbReference type="PROSITE-ProRule" id="PRU00221"/>
    </source>
</evidence>
<dbReference type="KEGG" id="gog:C1280_02160"/>
<organism evidence="11 12">
    <name type="scientific">Gemmata obscuriglobus</name>
    <dbReference type="NCBI Taxonomy" id="114"/>
    <lineage>
        <taxon>Bacteria</taxon>
        <taxon>Pseudomonadati</taxon>
        <taxon>Planctomycetota</taxon>
        <taxon>Planctomycetia</taxon>
        <taxon>Gemmatales</taxon>
        <taxon>Gemmataceae</taxon>
        <taxon>Gemmata</taxon>
    </lineage>
</organism>
<proteinExistence type="predicted"/>
<dbReference type="SUPFAM" id="SSF51004">
    <property type="entry name" value="C-terminal (heme d1) domain of cytochrome cd1-nitrite reductase"/>
    <property type="match status" value="1"/>
</dbReference>
<dbReference type="FunFam" id="1.10.510.10:FF:000021">
    <property type="entry name" value="Serine/threonine protein kinase"/>
    <property type="match status" value="1"/>
</dbReference>
<dbReference type="Pfam" id="PF00069">
    <property type="entry name" value="Pkinase"/>
    <property type="match status" value="1"/>
</dbReference>
<dbReference type="PROSITE" id="PS50011">
    <property type="entry name" value="PROTEIN_KINASE_DOM"/>
    <property type="match status" value="1"/>
</dbReference>
<dbReference type="InterPro" id="IPR001680">
    <property type="entry name" value="WD40_rpt"/>
</dbReference>
<dbReference type="CDD" id="cd14014">
    <property type="entry name" value="STKc_PknB_like"/>
    <property type="match status" value="1"/>
</dbReference>
<keyword evidence="2" id="KW-0723">Serine/threonine-protein kinase</keyword>
<dbReference type="PROSITE" id="PS00678">
    <property type="entry name" value="WD_REPEATS_1"/>
    <property type="match status" value="2"/>
</dbReference>
<keyword evidence="7" id="KW-0418">Kinase</keyword>